<dbReference type="EMBL" id="PVTZ01000002">
    <property type="protein sequence ID" value="PRZ16557.1"/>
    <property type="molecule type" value="Genomic_DNA"/>
</dbReference>
<reference evidence="1 2" key="1">
    <citation type="submission" date="2018-03" db="EMBL/GenBank/DDBJ databases">
        <title>Genomic Encyclopedia of Archaeal and Bacterial Type Strains, Phase II (KMG-II): from individual species to whole genera.</title>
        <authorList>
            <person name="Goeker M."/>
        </authorList>
    </citation>
    <scope>NUCLEOTIDE SEQUENCE [LARGE SCALE GENOMIC DNA]</scope>
    <source>
        <strain evidence="1 2">RHA1</strain>
    </source>
</reference>
<proteinExistence type="predicted"/>
<dbReference type="Proteomes" id="UP000238836">
    <property type="component" value="Unassembled WGS sequence"/>
</dbReference>
<organism evidence="1 2">
    <name type="scientific">Laceyella sediminis</name>
    <dbReference type="NCBI Taxonomy" id="573074"/>
    <lineage>
        <taxon>Bacteria</taxon>
        <taxon>Bacillati</taxon>
        <taxon>Bacillota</taxon>
        <taxon>Bacilli</taxon>
        <taxon>Bacillales</taxon>
        <taxon>Thermoactinomycetaceae</taxon>
        <taxon>Laceyella</taxon>
    </lineage>
</organism>
<comment type="caution">
    <text evidence="1">The sequence shown here is derived from an EMBL/GenBank/DDBJ whole genome shotgun (WGS) entry which is preliminary data.</text>
</comment>
<evidence type="ECO:0000313" key="1">
    <source>
        <dbReference type="EMBL" id="PRZ16557.1"/>
    </source>
</evidence>
<sequence length="45" mass="5263">MSFTNYFTRKPSYFSYNMTIVRTTVLIIRPIADNCHDYGAQHSSD</sequence>
<evidence type="ECO:0000313" key="2">
    <source>
        <dbReference type="Proteomes" id="UP000238836"/>
    </source>
</evidence>
<name>A0ABX5EST4_9BACL</name>
<keyword evidence="2" id="KW-1185">Reference proteome</keyword>
<protein>
    <submittedName>
        <fullName evidence="1">Uncharacterized protein</fullName>
    </submittedName>
</protein>
<accession>A0ABX5EST4</accession>
<gene>
    <name evidence="1" type="ORF">CLV36_102268</name>
</gene>